<keyword evidence="5" id="KW-1185">Reference proteome</keyword>
<feature type="domain" description="RRM" evidence="3">
    <location>
        <begin position="26"/>
        <end position="104"/>
    </location>
</feature>
<sequence length="107" mass="12117">MMKIAANLQCLAKLNLRLSTNIRFNSQLFVSRLSFYTTDDEFRQLFTPFGAVKCAKLIMDSQTGRPKGFGFVTFENEAEAQNALKALNGRIVQGRIIFVEFANETKD</sequence>
<dbReference type="EMBL" id="JBDFQZ010000008">
    <property type="protein sequence ID" value="KAK9699668.1"/>
    <property type="molecule type" value="Genomic_DNA"/>
</dbReference>
<gene>
    <name evidence="4" type="ORF">RND81_08G188100</name>
</gene>
<comment type="caution">
    <text evidence="4">The sequence shown here is derived from an EMBL/GenBank/DDBJ whole genome shotgun (WGS) entry which is preliminary data.</text>
</comment>
<dbReference type="SMART" id="SM00360">
    <property type="entry name" value="RRM"/>
    <property type="match status" value="1"/>
</dbReference>
<dbReference type="GO" id="GO:0003723">
    <property type="term" value="F:RNA binding"/>
    <property type="evidence" value="ECO:0007669"/>
    <property type="project" value="UniProtKB-UniRule"/>
</dbReference>
<dbReference type="Pfam" id="PF00076">
    <property type="entry name" value="RRM_1"/>
    <property type="match status" value="1"/>
</dbReference>
<dbReference type="InterPro" id="IPR000504">
    <property type="entry name" value="RRM_dom"/>
</dbReference>
<dbReference type="PROSITE" id="PS50102">
    <property type="entry name" value="RRM"/>
    <property type="match status" value="1"/>
</dbReference>
<dbReference type="PANTHER" id="PTHR48027">
    <property type="entry name" value="HETEROGENEOUS NUCLEAR RIBONUCLEOPROTEIN 87F-RELATED"/>
    <property type="match status" value="1"/>
</dbReference>
<accession>A0AAW1J8I9</accession>
<dbReference type="Proteomes" id="UP001443914">
    <property type="component" value="Unassembled WGS sequence"/>
</dbReference>
<evidence type="ECO:0000256" key="2">
    <source>
        <dbReference type="PROSITE-ProRule" id="PRU00176"/>
    </source>
</evidence>
<name>A0AAW1J8I9_SAPOF</name>
<evidence type="ECO:0000313" key="5">
    <source>
        <dbReference type="Proteomes" id="UP001443914"/>
    </source>
</evidence>
<dbReference type="InterPro" id="IPR052462">
    <property type="entry name" value="SLIRP/GR-RBP-like"/>
</dbReference>
<dbReference type="InterPro" id="IPR035979">
    <property type="entry name" value="RBD_domain_sf"/>
</dbReference>
<dbReference type="FunFam" id="3.30.70.330:FF:001138">
    <property type="entry name" value="RNA-binding (RRM/RBD/RNP motifs) family protein"/>
    <property type="match status" value="1"/>
</dbReference>
<dbReference type="Gene3D" id="3.30.70.330">
    <property type="match status" value="1"/>
</dbReference>
<evidence type="ECO:0000259" key="3">
    <source>
        <dbReference type="PROSITE" id="PS50102"/>
    </source>
</evidence>
<dbReference type="AlphaFoldDB" id="A0AAW1J8I9"/>
<dbReference type="SUPFAM" id="SSF54928">
    <property type="entry name" value="RNA-binding domain, RBD"/>
    <property type="match status" value="1"/>
</dbReference>
<reference evidence="4" key="1">
    <citation type="submission" date="2024-03" db="EMBL/GenBank/DDBJ databases">
        <title>WGS assembly of Saponaria officinalis var. Norfolk2.</title>
        <authorList>
            <person name="Jenkins J."/>
            <person name="Shu S."/>
            <person name="Grimwood J."/>
            <person name="Barry K."/>
            <person name="Goodstein D."/>
            <person name="Schmutz J."/>
            <person name="Leebens-Mack J."/>
            <person name="Osbourn A."/>
        </authorList>
    </citation>
    <scope>NUCLEOTIDE SEQUENCE [LARGE SCALE GENOMIC DNA]</scope>
    <source>
        <strain evidence="4">JIC</strain>
    </source>
</reference>
<proteinExistence type="predicted"/>
<evidence type="ECO:0000256" key="1">
    <source>
        <dbReference type="ARBA" id="ARBA00022884"/>
    </source>
</evidence>
<organism evidence="4 5">
    <name type="scientific">Saponaria officinalis</name>
    <name type="common">Common soapwort</name>
    <name type="synonym">Lychnis saponaria</name>
    <dbReference type="NCBI Taxonomy" id="3572"/>
    <lineage>
        <taxon>Eukaryota</taxon>
        <taxon>Viridiplantae</taxon>
        <taxon>Streptophyta</taxon>
        <taxon>Embryophyta</taxon>
        <taxon>Tracheophyta</taxon>
        <taxon>Spermatophyta</taxon>
        <taxon>Magnoliopsida</taxon>
        <taxon>eudicotyledons</taxon>
        <taxon>Gunneridae</taxon>
        <taxon>Pentapetalae</taxon>
        <taxon>Caryophyllales</taxon>
        <taxon>Caryophyllaceae</taxon>
        <taxon>Caryophylleae</taxon>
        <taxon>Saponaria</taxon>
    </lineage>
</organism>
<protein>
    <recommendedName>
        <fullName evidence="3">RRM domain-containing protein</fullName>
    </recommendedName>
</protein>
<dbReference type="InterPro" id="IPR012677">
    <property type="entry name" value="Nucleotide-bd_a/b_plait_sf"/>
</dbReference>
<evidence type="ECO:0000313" key="4">
    <source>
        <dbReference type="EMBL" id="KAK9699668.1"/>
    </source>
</evidence>
<keyword evidence="1 2" id="KW-0694">RNA-binding</keyword>